<evidence type="ECO:0000256" key="5">
    <source>
        <dbReference type="ARBA" id="ARBA00023043"/>
    </source>
</evidence>
<dbReference type="Pfam" id="PF13962">
    <property type="entry name" value="PGG"/>
    <property type="match status" value="1"/>
</dbReference>
<feature type="domain" description="PGG" evidence="10">
    <location>
        <begin position="471"/>
        <end position="579"/>
    </location>
</feature>
<feature type="transmembrane region" description="Helical" evidence="9">
    <location>
        <begin position="586"/>
        <end position="607"/>
    </location>
</feature>
<evidence type="ECO:0000256" key="4">
    <source>
        <dbReference type="ARBA" id="ARBA00022989"/>
    </source>
</evidence>
<feature type="region of interest" description="Disordered" evidence="8">
    <location>
        <begin position="1"/>
        <end position="43"/>
    </location>
</feature>
<keyword evidence="2 9" id="KW-0812">Transmembrane</keyword>
<keyword evidence="4 9" id="KW-1133">Transmembrane helix</keyword>
<dbReference type="GO" id="GO:0005886">
    <property type="term" value="C:plasma membrane"/>
    <property type="evidence" value="ECO:0007669"/>
    <property type="project" value="TreeGrafter"/>
</dbReference>
<dbReference type="Pfam" id="PF00023">
    <property type="entry name" value="Ank"/>
    <property type="match status" value="1"/>
</dbReference>
<dbReference type="InterPro" id="IPR036770">
    <property type="entry name" value="Ankyrin_rpt-contain_sf"/>
</dbReference>
<evidence type="ECO:0000313" key="11">
    <source>
        <dbReference type="EMBL" id="KAK9733606.1"/>
    </source>
</evidence>
<dbReference type="EMBL" id="JBDFQZ010000004">
    <property type="protein sequence ID" value="KAK9733606.1"/>
    <property type="molecule type" value="Genomic_DNA"/>
</dbReference>
<gene>
    <name evidence="11" type="ORF">RND81_04G078200</name>
</gene>
<evidence type="ECO:0000256" key="3">
    <source>
        <dbReference type="ARBA" id="ARBA00022737"/>
    </source>
</evidence>
<feature type="compositionally biased region" description="Polar residues" evidence="8">
    <location>
        <begin position="16"/>
        <end position="30"/>
    </location>
</feature>
<dbReference type="PROSITE" id="PS50088">
    <property type="entry name" value="ANK_REPEAT"/>
    <property type="match status" value="2"/>
</dbReference>
<feature type="repeat" description="ANK" evidence="7">
    <location>
        <begin position="334"/>
        <end position="356"/>
    </location>
</feature>
<dbReference type="Gene3D" id="1.25.40.20">
    <property type="entry name" value="Ankyrin repeat-containing domain"/>
    <property type="match status" value="3"/>
</dbReference>
<feature type="transmembrane region" description="Helical" evidence="9">
    <location>
        <begin position="619"/>
        <end position="635"/>
    </location>
</feature>
<keyword evidence="6 9" id="KW-0472">Membrane</keyword>
<reference evidence="11" key="1">
    <citation type="submission" date="2024-03" db="EMBL/GenBank/DDBJ databases">
        <title>WGS assembly of Saponaria officinalis var. Norfolk2.</title>
        <authorList>
            <person name="Jenkins J."/>
            <person name="Shu S."/>
            <person name="Grimwood J."/>
            <person name="Barry K."/>
            <person name="Goodstein D."/>
            <person name="Schmutz J."/>
            <person name="Leebens-Mack J."/>
            <person name="Osbourn A."/>
        </authorList>
    </citation>
    <scope>NUCLEOTIDE SEQUENCE [LARGE SCALE GENOMIC DNA]</scope>
    <source>
        <strain evidence="11">JIC</strain>
    </source>
</reference>
<dbReference type="Pfam" id="PF12796">
    <property type="entry name" value="Ank_2"/>
    <property type="match status" value="3"/>
</dbReference>
<proteinExistence type="predicted"/>
<organism evidence="11 12">
    <name type="scientific">Saponaria officinalis</name>
    <name type="common">Common soapwort</name>
    <name type="synonym">Lychnis saponaria</name>
    <dbReference type="NCBI Taxonomy" id="3572"/>
    <lineage>
        <taxon>Eukaryota</taxon>
        <taxon>Viridiplantae</taxon>
        <taxon>Streptophyta</taxon>
        <taxon>Embryophyta</taxon>
        <taxon>Tracheophyta</taxon>
        <taxon>Spermatophyta</taxon>
        <taxon>Magnoliopsida</taxon>
        <taxon>eudicotyledons</taxon>
        <taxon>Gunneridae</taxon>
        <taxon>Pentapetalae</taxon>
        <taxon>Caryophyllales</taxon>
        <taxon>Caryophyllaceae</taxon>
        <taxon>Caryophylleae</taxon>
        <taxon>Saponaria</taxon>
    </lineage>
</organism>
<accession>A0AAW1LJR5</accession>
<evidence type="ECO:0000256" key="2">
    <source>
        <dbReference type="ARBA" id="ARBA00022692"/>
    </source>
</evidence>
<name>A0AAW1LJR5_SAPOF</name>
<dbReference type="InterPro" id="IPR002110">
    <property type="entry name" value="Ankyrin_rpt"/>
</dbReference>
<dbReference type="Proteomes" id="UP001443914">
    <property type="component" value="Unassembled WGS sequence"/>
</dbReference>
<dbReference type="SMART" id="SM00248">
    <property type="entry name" value="ANK"/>
    <property type="match status" value="9"/>
</dbReference>
<dbReference type="PANTHER" id="PTHR24186">
    <property type="entry name" value="PROTEIN PHOSPHATASE 1 REGULATORY SUBUNIT"/>
    <property type="match status" value="1"/>
</dbReference>
<dbReference type="AlphaFoldDB" id="A0AAW1LJR5"/>
<feature type="transmembrane region" description="Helical" evidence="9">
    <location>
        <begin position="479"/>
        <end position="501"/>
    </location>
</feature>
<evidence type="ECO:0000256" key="9">
    <source>
        <dbReference type="SAM" id="Phobius"/>
    </source>
</evidence>
<dbReference type="PROSITE" id="PS50297">
    <property type="entry name" value="ANK_REP_REGION"/>
    <property type="match status" value="1"/>
</dbReference>
<keyword evidence="3" id="KW-0677">Repeat</keyword>
<evidence type="ECO:0000313" key="12">
    <source>
        <dbReference type="Proteomes" id="UP001443914"/>
    </source>
</evidence>
<dbReference type="SUPFAM" id="SSF48403">
    <property type="entry name" value="Ankyrin repeat"/>
    <property type="match status" value="1"/>
</dbReference>
<keyword evidence="12" id="KW-1185">Reference proteome</keyword>
<keyword evidence="5 7" id="KW-0040">ANK repeat</keyword>
<evidence type="ECO:0000256" key="1">
    <source>
        <dbReference type="ARBA" id="ARBA00004141"/>
    </source>
</evidence>
<sequence length="643" mass="71914">MAHPHITPTDDDNDSRLQNATSSQHSSLLNTPPVKRNMSLDPIDSDSEHNDVFSPIDAEMYIYLVHGHKDEVLKTGVNLWEFRCKEDENSVLHVAAYAGQGRLISDIIPLCKDIVKSKNCKGDTAFHCAAKSAQLNALFALTDWSKYDVDARISNFVLTEKNDEGDTALHIALENNQEKMADFLVNECPQACSVLNNNGISPIYLAIKLKNLQLVRQMMNYIEQYEPASVGGLMLGKSVVHAAIGTDNIDILKEILEIDGELVNAFDDNQTPLSYAAFKGYLDAVQYLLDKFPHLAYKRNEDKDGSFPIHKACSGGHVSVVKELHKTRHLLNKKGQNILHVAAAHGKAEVVSYLLKIPELKRLINLKDDHGNTPLHLAAKGYHPRVVYILTRDPRMTQLRNKDGLTPLDFAEIHAELPPSFETRLTWMALRYVNSPRSSQSTRQNYFRQKIKNPNEKTTLEKQTDKTDLENFKSRNDTLLLVATLVATVTFAAGFTVPGAYNQDGPNIGMAVLVHKRAFQVFVICNTAALYTSILSVVSLIWANLFDLKLILLSLKCALPLLGFSVTMMSVAFTMGVFTVLRRLPWLSYVVLGMGFVFLILVLLVFIPLVSPSYIKNSVVRLLFTGPFLMLLLACEKRATKYD</sequence>
<evidence type="ECO:0000256" key="8">
    <source>
        <dbReference type="SAM" id="MobiDB-lite"/>
    </source>
</evidence>
<dbReference type="PANTHER" id="PTHR24186:SF46">
    <property type="entry name" value="PROTEIN ACCELERATED CELL DEATH 6-LIKE"/>
    <property type="match status" value="1"/>
</dbReference>
<evidence type="ECO:0000259" key="10">
    <source>
        <dbReference type="Pfam" id="PF13962"/>
    </source>
</evidence>
<feature type="transmembrane region" description="Helical" evidence="9">
    <location>
        <begin position="558"/>
        <end position="581"/>
    </location>
</feature>
<evidence type="ECO:0000256" key="7">
    <source>
        <dbReference type="PROSITE-ProRule" id="PRU00023"/>
    </source>
</evidence>
<feature type="repeat" description="ANK" evidence="7">
    <location>
        <begin position="370"/>
        <end position="402"/>
    </location>
</feature>
<protein>
    <recommendedName>
        <fullName evidence="10">PGG domain-containing protein</fullName>
    </recommendedName>
</protein>
<comment type="caution">
    <text evidence="11">The sequence shown here is derived from an EMBL/GenBank/DDBJ whole genome shotgun (WGS) entry which is preliminary data.</text>
</comment>
<comment type="subcellular location">
    <subcellularLocation>
        <location evidence="1">Membrane</location>
        <topology evidence="1">Multi-pass membrane protein</topology>
    </subcellularLocation>
</comment>
<evidence type="ECO:0000256" key="6">
    <source>
        <dbReference type="ARBA" id="ARBA00023136"/>
    </source>
</evidence>
<dbReference type="InterPro" id="IPR026961">
    <property type="entry name" value="PGG_dom"/>
</dbReference>
<feature type="transmembrane region" description="Helical" evidence="9">
    <location>
        <begin position="521"/>
        <end position="546"/>
    </location>
</feature>